<evidence type="ECO:0000313" key="2">
    <source>
        <dbReference type="Proteomes" id="UP000829447"/>
    </source>
</evidence>
<comment type="caution">
    <text evidence="1">The sequence shown here is derived from an EMBL/GenBank/DDBJ whole genome shotgun (WGS) entry which is preliminary data.</text>
</comment>
<accession>A0ACC5XX15</accession>
<sequence length="72" mass="8117">MIKTNSNTIEELKSSLLFVNAEIVDLQKSKVELTAKVTEQARARSQLENSHRCRALQTEVVSTTILSSRSRK</sequence>
<reference evidence="1 2" key="1">
    <citation type="journal article" date="2022" name="bioRxiv">
        <title>An ancient truncated duplication of the anti-Mullerian hormone receptor type 2 gene is a potential conserved master sex determinant in the Pangasiidae catfish family.</title>
        <authorList>
            <person name="Wen M."/>
            <person name="Pan Q."/>
            <person name="Jouanno E."/>
            <person name="Montfort J."/>
            <person name="Zahm M."/>
            <person name="Cabau C."/>
            <person name="Klopp C."/>
            <person name="Iampietro C."/>
            <person name="Roques C."/>
            <person name="Bouchez O."/>
            <person name="Castinel A."/>
            <person name="Donnadieu C."/>
            <person name="Parrinello H."/>
            <person name="Poncet C."/>
            <person name="Belmonte E."/>
            <person name="Gautier V."/>
            <person name="Avarre J.-C."/>
            <person name="Dugue R."/>
            <person name="Gustiano R."/>
            <person name="Ha T.T.T."/>
            <person name="Campet M."/>
            <person name="Sriphairoj K."/>
            <person name="Ribolli J."/>
            <person name="de Almeida F.L."/>
            <person name="Desvignes T."/>
            <person name="Postlethwait J.H."/>
            <person name="Bucao C.F."/>
            <person name="Robinson-Rechavi M."/>
            <person name="Bobe J."/>
            <person name="Herpin A."/>
            <person name="Guiguen Y."/>
        </authorList>
    </citation>
    <scope>NUCLEOTIDE SEQUENCE [LARGE SCALE GENOMIC DNA]</scope>
    <source>
        <strain evidence="1">YG-Dec2019</strain>
    </source>
</reference>
<dbReference type="EMBL" id="CM040483">
    <property type="protein sequence ID" value="MCI4395780.1"/>
    <property type="molecule type" value="Genomic_DNA"/>
</dbReference>
<organism evidence="1 2">
    <name type="scientific">Pangasianodon gigas</name>
    <name type="common">Mekong giant catfish</name>
    <name type="synonym">Pangasius gigas</name>
    <dbReference type="NCBI Taxonomy" id="30993"/>
    <lineage>
        <taxon>Eukaryota</taxon>
        <taxon>Metazoa</taxon>
        <taxon>Chordata</taxon>
        <taxon>Craniata</taxon>
        <taxon>Vertebrata</taxon>
        <taxon>Euteleostomi</taxon>
        <taxon>Actinopterygii</taxon>
        <taxon>Neopterygii</taxon>
        <taxon>Teleostei</taxon>
        <taxon>Ostariophysi</taxon>
        <taxon>Siluriformes</taxon>
        <taxon>Pangasiidae</taxon>
        <taxon>Pangasianodon</taxon>
    </lineage>
</organism>
<keyword evidence="2" id="KW-1185">Reference proteome</keyword>
<evidence type="ECO:0000313" key="1">
    <source>
        <dbReference type="EMBL" id="MCI4395780.1"/>
    </source>
</evidence>
<proteinExistence type="predicted"/>
<dbReference type="Proteomes" id="UP000829447">
    <property type="component" value="Linkage Group LG30"/>
</dbReference>
<gene>
    <name evidence="1" type="ORF">PGIGA_G00195950</name>
</gene>
<name>A0ACC5XX15_PANGG</name>
<protein>
    <submittedName>
        <fullName evidence="1">Uncharacterized protein</fullName>
    </submittedName>
</protein>